<organism evidence="1 2">
    <name type="scientific">Candidatus Woesebacteria bacterium GW2011_GWB1_39_10</name>
    <dbReference type="NCBI Taxonomy" id="1618572"/>
    <lineage>
        <taxon>Bacteria</taxon>
        <taxon>Candidatus Woeseibacteriota</taxon>
    </lineage>
</organism>
<dbReference type="AlphaFoldDB" id="A0A0G0LK04"/>
<dbReference type="EMBL" id="LBVU01000003">
    <property type="protein sequence ID" value="KKQ92228.1"/>
    <property type="molecule type" value="Genomic_DNA"/>
</dbReference>
<reference evidence="1 2" key="1">
    <citation type="journal article" date="2015" name="Nature">
        <title>rRNA introns, odd ribosomes, and small enigmatic genomes across a large radiation of phyla.</title>
        <authorList>
            <person name="Brown C.T."/>
            <person name="Hug L.A."/>
            <person name="Thomas B.C."/>
            <person name="Sharon I."/>
            <person name="Castelle C.J."/>
            <person name="Singh A."/>
            <person name="Wilkins M.J."/>
            <person name="Williams K.H."/>
            <person name="Banfield J.F."/>
        </authorList>
    </citation>
    <scope>NUCLEOTIDE SEQUENCE [LARGE SCALE GENOMIC DNA]</scope>
</reference>
<evidence type="ECO:0000313" key="2">
    <source>
        <dbReference type="Proteomes" id="UP000034774"/>
    </source>
</evidence>
<protein>
    <submittedName>
        <fullName evidence="1">Uncharacterized protein</fullName>
    </submittedName>
</protein>
<comment type="caution">
    <text evidence="1">The sequence shown here is derived from an EMBL/GenBank/DDBJ whole genome shotgun (WGS) entry which is preliminary data.</text>
</comment>
<dbReference type="Proteomes" id="UP000034774">
    <property type="component" value="Unassembled WGS sequence"/>
</dbReference>
<proteinExistence type="predicted"/>
<evidence type="ECO:0000313" key="1">
    <source>
        <dbReference type="EMBL" id="KKQ92228.1"/>
    </source>
</evidence>
<gene>
    <name evidence="1" type="ORF">UT17_C0003G0251</name>
</gene>
<name>A0A0G0LK04_9BACT</name>
<accession>A0A0G0LK04</accession>
<sequence>MLILFRLSKGTGRKIRFEDIAVSAFKAFPQDFQLKGYPEYPDSGDIIHKPLYSELKKGGYVLSGNKYFSLTKKGLEKGEALDQSVLGSKEFKSDAVKFTPAQQTEIENILSSTAYKLFSENKSDDILDIDFYNYLGVTVRTGKYDFLGRLNSVEDAINAVGVRKPDLGKNLLRLHKFILDKFKSNVDYFEDKKGGR</sequence>
<dbReference type="STRING" id="1618572.UT17_C0003G0251"/>